<dbReference type="InterPro" id="IPR000878">
    <property type="entry name" value="4pyrrol_Mease"/>
</dbReference>
<dbReference type="HAMAP" id="MF_01877">
    <property type="entry name" value="16SrRNA_methyltr_I"/>
    <property type="match status" value="1"/>
</dbReference>
<dbReference type="EC" id="2.1.1.198" evidence="6"/>
<reference evidence="9" key="1">
    <citation type="journal article" date="2019" name="Int. J. Syst. Evol. Microbiol.">
        <title>The Global Catalogue of Microorganisms (GCM) 10K type strain sequencing project: providing services to taxonomists for standard genome sequencing and annotation.</title>
        <authorList>
            <consortium name="The Broad Institute Genomics Platform"/>
            <consortium name="The Broad Institute Genome Sequencing Center for Infectious Disease"/>
            <person name="Wu L."/>
            <person name="Ma J."/>
        </authorList>
    </citation>
    <scope>NUCLEOTIDE SEQUENCE [LARGE SCALE GENOMIC DNA]</scope>
    <source>
        <strain evidence="9">CGMCC 1.12942</strain>
    </source>
</reference>
<feature type="domain" description="Tetrapyrrole methylase" evidence="7">
    <location>
        <begin position="14"/>
        <end position="210"/>
    </location>
</feature>
<evidence type="ECO:0000313" key="9">
    <source>
        <dbReference type="Proteomes" id="UP001596500"/>
    </source>
</evidence>
<evidence type="ECO:0000259" key="7">
    <source>
        <dbReference type="Pfam" id="PF00590"/>
    </source>
</evidence>
<sequence length="292" mass="32645">MERQKSFTTENKGMLYIVGTPIGNLGDMSERAQEVLREVDLIAAEDTRHTRKLLNHFQLSTPMVSYHEHNELKRGAELVEKLKEGMKIALVSDAGLPGISDPGEEIVGQAVAEGIPVVPIPGPNAALTALVASGLPAQPFLFLGFLPRASKERKVELEKWKASPATLLFYEAPHRLIEMLTDLLDVLGNRRAAITRELTKKHEEWLRGKLVDCLSYVKEQGPRGEYTIVIEGAGDEAWRAEEPDAWWEGLSLAEHVHAYMSQGNSKKEAISQTAKDRALPKREVYNMYHKED</sequence>
<dbReference type="SUPFAM" id="SSF53790">
    <property type="entry name" value="Tetrapyrrole methylase"/>
    <property type="match status" value="1"/>
</dbReference>
<comment type="catalytic activity">
    <reaction evidence="6">
        <text>cytidine(1402) in 16S rRNA + S-adenosyl-L-methionine = 2'-O-methylcytidine(1402) in 16S rRNA + S-adenosyl-L-homocysteine + H(+)</text>
        <dbReference type="Rhea" id="RHEA:42924"/>
        <dbReference type="Rhea" id="RHEA-COMP:10285"/>
        <dbReference type="Rhea" id="RHEA-COMP:10286"/>
        <dbReference type="ChEBI" id="CHEBI:15378"/>
        <dbReference type="ChEBI" id="CHEBI:57856"/>
        <dbReference type="ChEBI" id="CHEBI:59789"/>
        <dbReference type="ChEBI" id="CHEBI:74495"/>
        <dbReference type="ChEBI" id="CHEBI:82748"/>
        <dbReference type="EC" id="2.1.1.198"/>
    </reaction>
</comment>
<dbReference type="Proteomes" id="UP001596500">
    <property type="component" value="Unassembled WGS sequence"/>
</dbReference>
<dbReference type="InterPro" id="IPR014777">
    <property type="entry name" value="4pyrrole_Mease_sub1"/>
</dbReference>
<dbReference type="PANTHER" id="PTHR46111:SF1">
    <property type="entry name" value="RIBOSOMAL RNA SMALL SUBUNIT METHYLTRANSFERASE I"/>
    <property type="match status" value="1"/>
</dbReference>
<accession>A0ABW2RQQ9</accession>
<keyword evidence="4 6" id="KW-0808">Transferase</keyword>
<evidence type="ECO:0000256" key="6">
    <source>
        <dbReference type="HAMAP-Rule" id="MF_01877"/>
    </source>
</evidence>
<name>A0ABW2RQQ9_9BACL</name>
<proteinExistence type="inferred from homology"/>
<dbReference type="PIRSF" id="PIRSF005917">
    <property type="entry name" value="MTase_YraL"/>
    <property type="match status" value="1"/>
</dbReference>
<dbReference type="InterPro" id="IPR014776">
    <property type="entry name" value="4pyrrole_Mease_sub2"/>
</dbReference>
<dbReference type="EMBL" id="JBHTBW010000085">
    <property type="protein sequence ID" value="MFC7443381.1"/>
    <property type="molecule type" value="Genomic_DNA"/>
</dbReference>
<dbReference type="RefSeq" id="WP_379867704.1">
    <property type="nucleotide sequence ID" value="NZ_JBHTBW010000085.1"/>
</dbReference>
<gene>
    <name evidence="6 8" type="primary">rsmI</name>
    <name evidence="8" type="ORF">ACFQNG_20195</name>
</gene>
<evidence type="ECO:0000313" key="8">
    <source>
        <dbReference type="EMBL" id="MFC7443381.1"/>
    </source>
</evidence>
<dbReference type="PROSITE" id="PS01296">
    <property type="entry name" value="RSMI"/>
    <property type="match status" value="1"/>
</dbReference>
<dbReference type="InterPro" id="IPR018063">
    <property type="entry name" value="SAM_MeTrfase_RsmI_CS"/>
</dbReference>
<dbReference type="InterPro" id="IPR008189">
    <property type="entry name" value="rRNA_ssu_MeTfrase_I"/>
</dbReference>
<dbReference type="GO" id="GO:0008168">
    <property type="term" value="F:methyltransferase activity"/>
    <property type="evidence" value="ECO:0007669"/>
    <property type="project" value="UniProtKB-KW"/>
</dbReference>
<evidence type="ECO:0000256" key="3">
    <source>
        <dbReference type="ARBA" id="ARBA00022603"/>
    </source>
</evidence>
<comment type="subcellular location">
    <subcellularLocation>
        <location evidence="6">Cytoplasm</location>
    </subcellularLocation>
</comment>
<comment type="caution">
    <text evidence="8">The sequence shown here is derived from an EMBL/GenBank/DDBJ whole genome shotgun (WGS) entry which is preliminary data.</text>
</comment>
<evidence type="ECO:0000256" key="1">
    <source>
        <dbReference type="ARBA" id="ARBA00022490"/>
    </source>
</evidence>
<dbReference type="Gene3D" id="3.40.1010.10">
    <property type="entry name" value="Cobalt-precorrin-4 Transmethylase, Domain 1"/>
    <property type="match status" value="1"/>
</dbReference>
<evidence type="ECO:0000256" key="5">
    <source>
        <dbReference type="ARBA" id="ARBA00022691"/>
    </source>
</evidence>
<dbReference type="GO" id="GO:0032259">
    <property type="term" value="P:methylation"/>
    <property type="evidence" value="ECO:0007669"/>
    <property type="project" value="UniProtKB-KW"/>
</dbReference>
<dbReference type="NCBIfam" id="TIGR00096">
    <property type="entry name" value="16S rRNA (cytidine(1402)-2'-O)-methyltransferase"/>
    <property type="match status" value="1"/>
</dbReference>
<dbReference type="InterPro" id="IPR035996">
    <property type="entry name" value="4pyrrol_Methylase_sf"/>
</dbReference>
<dbReference type="Gene3D" id="3.30.950.10">
    <property type="entry name" value="Methyltransferase, Cobalt-precorrin-4 Transmethylase, Domain 2"/>
    <property type="match status" value="1"/>
</dbReference>
<keyword evidence="5 6" id="KW-0949">S-adenosyl-L-methionine</keyword>
<evidence type="ECO:0000256" key="4">
    <source>
        <dbReference type="ARBA" id="ARBA00022679"/>
    </source>
</evidence>
<evidence type="ECO:0000256" key="2">
    <source>
        <dbReference type="ARBA" id="ARBA00022552"/>
    </source>
</evidence>
<keyword evidence="1 6" id="KW-0963">Cytoplasm</keyword>
<dbReference type="PANTHER" id="PTHR46111">
    <property type="entry name" value="RIBOSOMAL RNA SMALL SUBUNIT METHYLTRANSFERASE I"/>
    <property type="match status" value="1"/>
</dbReference>
<comment type="function">
    <text evidence="6">Catalyzes the 2'-O-methylation of the ribose of cytidine 1402 (C1402) in 16S rRNA.</text>
</comment>
<protein>
    <recommendedName>
        <fullName evidence="6">Ribosomal RNA small subunit methyltransferase I</fullName>
        <ecNumber evidence="6">2.1.1.198</ecNumber>
    </recommendedName>
    <alternativeName>
        <fullName evidence="6">16S rRNA 2'-O-ribose C1402 methyltransferase</fullName>
    </alternativeName>
    <alternativeName>
        <fullName evidence="6">rRNA (cytidine-2'-O-)-methyltransferase RsmI</fullName>
    </alternativeName>
</protein>
<organism evidence="8 9">
    <name type="scientific">Laceyella putida</name>
    <dbReference type="NCBI Taxonomy" id="110101"/>
    <lineage>
        <taxon>Bacteria</taxon>
        <taxon>Bacillati</taxon>
        <taxon>Bacillota</taxon>
        <taxon>Bacilli</taxon>
        <taxon>Bacillales</taxon>
        <taxon>Thermoactinomycetaceae</taxon>
        <taxon>Laceyella</taxon>
    </lineage>
</organism>
<keyword evidence="3 6" id="KW-0489">Methyltransferase</keyword>
<keyword evidence="9" id="KW-1185">Reference proteome</keyword>
<dbReference type="CDD" id="cd11648">
    <property type="entry name" value="RsmI"/>
    <property type="match status" value="1"/>
</dbReference>
<keyword evidence="2 6" id="KW-0698">rRNA processing</keyword>
<comment type="similarity">
    <text evidence="6">Belongs to the methyltransferase superfamily. RsmI family.</text>
</comment>
<dbReference type="Pfam" id="PF00590">
    <property type="entry name" value="TP_methylase"/>
    <property type="match status" value="1"/>
</dbReference>